<reference evidence="5 6" key="1">
    <citation type="submission" date="2019-06" db="EMBL/GenBank/DDBJ databases">
        <title>Tsukamurella conjunctivitidis sp. nov., Tsukamurella assacharolytica sp. nov. and Tsukamurella sputae sp. nov. isolated from patients with conjunctivitis, bacteraemia (lymphoma) and respiratory infection (sputum) in Hong Kong.</title>
        <authorList>
            <person name="Teng J.L.L."/>
            <person name="Lee H.H."/>
            <person name="Fong J.Y.H."/>
            <person name="Fok K.M.N."/>
            <person name="Lau S.K.P."/>
            <person name="Woo P.C.Y."/>
        </authorList>
    </citation>
    <scope>NUCLEOTIDE SEQUENCE [LARGE SCALE GENOMIC DNA]</scope>
    <source>
        <strain evidence="5 6">HKU71</strain>
    </source>
</reference>
<gene>
    <name evidence="5" type="ORF">FK529_18925</name>
</gene>
<dbReference type="InterPro" id="IPR010982">
    <property type="entry name" value="Lambda_DNA-bd_dom_sf"/>
</dbReference>
<dbReference type="PROSITE" id="PS50943">
    <property type="entry name" value="HTH_CROC1"/>
    <property type="match status" value="1"/>
</dbReference>
<evidence type="ECO:0000313" key="6">
    <source>
        <dbReference type="Proteomes" id="UP000317291"/>
    </source>
</evidence>
<dbReference type="PANTHER" id="PTHR46797">
    <property type="entry name" value="HTH-TYPE TRANSCRIPTIONAL REGULATOR"/>
    <property type="match status" value="1"/>
</dbReference>
<keyword evidence="1" id="KW-0805">Transcription regulation</keyword>
<evidence type="ECO:0000256" key="3">
    <source>
        <dbReference type="ARBA" id="ARBA00023163"/>
    </source>
</evidence>
<evidence type="ECO:0000256" key="2">
    <source>
        <dbReference type="ARBA" id="ARBA00023125"/>
    </source>
</evidence>
<comment type="caution">
    <text evidence="5">The sequence shown here is derived from an EMBL/GenBank/DDBJ whole genome shotgun (WGS) entry which is preliminary data.</text>
</comment>
<dbReference type="GO" id="GO:0003700">
    <property type="term" value="F:DNA-binding transcription factor activity"/>
    <property type="evidence" value="ECO:0007669"/>
    <property type="project" value="TreeGrafter"/>
</dbReference>
<dbReference type="EMBL" id="VIGW01000019">
    <property type="protein sequence ID" value="TWS17768.1"/>
    <property type="molecule type" value="Genomic_DNA"/>
</dbReference>
<dbReference type="GO" id="GO:0005829">
    <property type="term" value="C:cytosol"/>
    <property type="evidence" value="ECO:0007669"/>
    <property type="project" value="TreeGrafter"/>
</dbReference>
<dbReference type="Proteomes" id="UP000317291">
    <property type="component" value="Unassembled WGS sequence"/>
</dbReference>
<dbReference type="OrthoDB" id="9814553at2"/>
<dbReference type="SMART" id="SM00530">
    <property type="entry name" value="HTH_XRE"/>
    <property type="match status" value="1"/>
</dbReference>
<dbReference type="PANTHER" id="PTHR46797:SF23">
    <property type="entry name" value="HTH-TYPE TRANSCRIPTIONAL REGULATOR SUTR"/>
    <property type="match status" value="1"/>
</dbReference>
<organism evidence="5 6">
    <name type="scientific">Tsukamurella asaccharolytica</name>
    <dbReference type="NCBI Taxonomy" id="2592067"/>
    <lineage>
        <taxon>Bacteria</taxon>
        <taxon>Bacillati</taxon>
        <taxon>Actinomycetota</taxon>
        <taxon>Actinomycetes</taxon>
        <taxon>Mycobacteriales</taxon>
        <taxon>Tsukamurellaceae</taxon>
        <taxon>Tsukamurella</taxon>
    </lineage>
</organism>
<dbReference type="RefSeq" id="WP_068626327.1">
    <property type="nucleotide sequence ID" value="NZ_VIGW01000019.1"/>
</dbReference>
<accession>A0A5C5R4Q0</accession>
<dbReference type="Gene3D" id="1.10.260.40">
    <property type="entry name" value="lambda repressor-like DNA-binding domains"/>
    <property type="match status" value="1"/>
</dbReference>
<evidence type="ECO:0000313" key="5">
    <source>
        <dbReference type="EMBL" id="TWS17768.1"/>
    </source>
</evidence>
<sequence length="86" mass="9440">MPPPSKSTVTPATREFGRRVAARRTELALSQEKAAERIGVHWTYLGQVERGRRNVTLHNILKIAEGLEITPGELIDGLPAPVVEGE</sequence>
<feature type="domain" description="HTH cro/C1-type" evidence="4">
    <location>
        <begin position="20"/>
        <end position="74"/>
    </location>
</feature>
<proteinExistence type="predicted"/>
<dbReference type="CDD" id="cd00093">
    <property type="entry name" value="HTH_XRE"/>
    <property type="match status" value="1"/>
</dbReference>
<keyword evidence="3" id="KW-0804">Transcription</keyword>
<protein>
    <submittedName>
        <fullName evidence="5">Helix-turn-helix transcriptional regulator</fullName>
    </submittedName>
</protein>
<evidence type="ECO:0000256" key="1">
    <source>
        <dbReference type="ARBA" id="ARBA00023015"/>
    </source>
</evidence>
<dbReference type="Pfam" id="PF01381">
    <property type="entry name" value="HTH_3"/>
    <property type="match status" value="1"/>
</dbReference>
<dbReference type="AlphaFoldDB" id="A0A5C5R4Q0"/>
<keyword evidence="2" id="KW-0238">DNA-binding</keyword>
<keyword evidence="6" id="KW-1185">Reference proteome</keyword>
<name>A0A5C5R4Q0_9ACTN</name>
<dbReference type="InterPro" id="IPR001387">
    <property type="entry name" value="Cro/C1-type_HTH"/>
</dbReference>
<evidence type="ECO:0000259" key="4">
    <source>
        <dbReference type="PROSITE" id="PS50943"/>
    </source>
</evidence>
<dbReference type="SUPFAM" id="SSF47413">
    <property type="entry name" value="lambda repressor-like DNA-binding domains"/>
    <property type="match status" value="1"/>
</dbReference>
<dbReference type="InterPro" id="IPR050807">
    <property type="entry name" value="TransReg_Diox_bact_type"/>
</dbReference>
<dbReference type="GO" id="GO:0003677">
    <property type="term" value="F:DNA binding"/>
    <property type="evidence" value="ECO:0007669"/>
    <property type="project" value="UniProtKB-KW"/>
</dbReference>